<dbReference type="Gene3D" id="2.60.40.1080">
    <property type="match status" value="1"/>
</dbReference>
<keyword evidence="5" id="KW-1185">Reference proteome</keyword>
<reference evidence="5" key="1">
    <citation type="submission" date="2018-02" db="EMBL/GenBank/DDBJ databases">
        <title>Genome sequencing of Solimonas sp. HR-BB.</title>
        <authorList>
            <person name="Lee Y."/>
            <person name="Jeon C.O."/>
        </authorList>
    </citation>
    <scope>NUCLEOTIDE SEQUENCE [LARGE SCALE GENOMIC DNA]</scope>
    <source>
        <strain evidence="5">HR-U</strain>
    </source>
</reference>
<protein>
    <submittedName>
        <fullName evidence="4">Uncharacterized protein</fullName>
    </submittedName>
</protein>
<name>A0A2S7IEW2_9BACT</name>
<keyword evidence="1" id="KW-0472">Membrane</keyword>
<evidence type="ECO:0000313" key="4">
    <source>
        <dbReference type="EMBL" id="PQA53213.1"/>
    </source>
</evidence>
<organism evidence="4 5">
    <name type="scientific">Siphonobacter curvatus</name>
    <dbReference type="NCBI Taxonomy" id="2094562"/>
    <lineage>
        <taxon>Bacteria</taxon>
        <taxon>Pseudomonadati</taxon>
        <taxon>Bacteroidota</taxon>
        <taxon>Cytophagia</taxon>
        <taxon>Cytophagales</taxon>
        <taxon>Cytophagaceae</taxon>
        <taxon>Siphonobacter</taxon>
    </lineage>
</organism>
<keyword evidence="1" id="KW-0812">Transmembrane</keyword>
<dbReference type="InterPro" id="IPR029058">
    <property type="entry name" value="AB_hydrolase_fold"/>
</dbReference>
<accession>A0A2S7IEW2</accession>
<dbReference type="Proteomes" id="UP000239590">
    <property type="component" value="Unassembled WGS sequence"/>
</dbReference>
<comment type="caution">
    <text evidence="4">The sequence shown here is derived from an EMBL/GenBank/DDBJ whole genome shotgun (WGS) entry which is preliminary data.</text>
</comment>
<feature type="domain" description="Secretion system C-terminal sorting" evidence="3">
    <location>
        <begin position="952"/>
        <end position="1020"/>
    </location>
</feature>
<dbReference type="AlphaFoldDB" id="A0A2S7IEW2"/>
<dbReference type="InterPro" id="IPR026444">
    <property type="entry name" value="Secre_tail"/>
</dbReference>
<dbReference type="Gene3D" id="3.40.50.1820">
    <property type="entry name" value="alpha/beta hydrolase"/>
    <property type="match status" value="1"/>
</dbReference>
<dbReference type="Pfam" id="PF18962">
    <property type="entry name" value="Por_Secre_tail"/>
    <property type="match status" value="1"/>
</dbReference>
<dbReference type="SUPFAM" id="SSF53474">
    <property type="entry name" value="alpha/beta-Hydrolases"/>
    <property type="match status" value="1"/>
</dbReference>
<dbReference type="OrthoDB" id="951108at2"/>
<gene>
    <name evidence="4" type="ORF">C5O19_25120</name>
</gene>
<feature type="domain" description="GPI inositol-deacylase PGAP1-like alpha/beta" evidence="2">
    <location>
        <begin position="396"/>
        <end position="470"/>
    </location>
</feature>
<sequence length="1023" mass="113331">MPIYRYLWATVSLILLFHTYHILVTVRMKKKFYLFILLLSLLTYDRSYGQLMELDSIEVSMLGGKASSQFTLPSTKIVVKSFVGPTTTFQGSNNKNEKGNPFYSKQVESGAIFYEVRVVPNFPENVRGPRINRTGASSFIAVKYDAEGYKKIWMTLSVGAFRIVGSSTQDWEYQFRYFKDTRTGEETASLGTVSNTNTYAGQEVVASVKVYEKNTTLLSLYNEFKIGNQAAPLTRTFLEEINLGINKNINAKTKVCADGSEATVIEVKGKQANDVSIKIENTSIGNEERDGELINPIKQVDKFRITYKHPSFFNSERAQREYLITLLIYQGATQVGKLKLTVVRPPVALIHGLLSKGKIFELMKVGLQAELYSDRQVHIVRYSDRSGMGFWDNSALLQERLKLILLDCNNAQISAGKCDLIGHSMGGILSRIHVQTNYHSAVNRVITLNTPHGGSQVGNLVDHQVFYGALTVASFIMGGEWKFQAIRDLRVGSVALTELLNGPTRTHNSVPCHAIVTRYEIPMDQVDPLSVINDWSALVLQAALFKYKSMLPSPGNDIAILLNRLTQELFDGYNDITVSDQSQRGGLSPSNVTLIPANQNHMGSTVNPIVIEKVKELLKKSPADPLFSKTWYDPFPEKIPDFLSETNKGARGYTAAATQASTLHIAQPLSGTTVRPNQFVTVSVNVSQDIKNIVFFAGNASVGTYQKIVDPTTTTFTYQVPTNAIGTLRLAALGFGEAGYELMDTTVTLQVVPNVNLKSISVQPASVLVSLQGTQQLTVTGLFDDGVERDLSALAGVTYQFKENIASYLGEGQVQGNQMGRDTLTVQYLGSSTRVPIQVYVAIETPLPVTFIHFSGKNKAELGNQLLWSTAQETTNSHFLIERSPNGKQFEVIGLVKGAGTTTTLQGYTFWDRLPCSPITYYRLKQIDEDGTTHDSKMISVKNAGISYDLTIYPNPTEGELAIELSPTLDVAKIQVLNLQGLVLWQKAVFDKKIQVNTLPKGAYILRIFTKTGHTLEQRFIKQ</sequence>
<keyword evidence="1" id="KW-1133">Transmembrane helix</keyword>
<evidence type="ECO:0000259" key="3">
    <source>
        <dbReference type="Pfam" id="PF18962"/>
    </source>
</evidence>
<feature type="transmembrane region" description="Helical" evidence="1">
    <location>
        <begin position="6"/>
        <end position="25"/>
    </location>
</feature>
<dbReference type="Pfam" id="PF07819">
    <property type="entry name" value="PGAP1"/>
    <property type="match status" value="1"/>
</dbReference>
<dbReference type="GO" id="GO:0016788">
    <property type="term" value="F:hydrolase activity, acting on ester bonds"/>
    <property type="evidence" value="ECO:0007669"/>
    <property type="project" value="InterPro"/>
</dbReference>
<dbReference type="InterPro" id="IPR012908">
    <property type="entry name" value="PGAP1-ab_dom-like"/>
</dbReference>
<evidence type="ECO:0000313" key="5">
    <source>
        <dbReference type="Proteomes" id="UP000239590"/>
    </source>
</evidence>
<evidence type="ECO:0000256" key="1">
    <source>
        <dbReference type="SAM" id="Phobius"/>
    </source>
</evidence>
<proteinExistence type="predicted"/>
<evidence type="ECO:0000259" key="2">
    <source>
        <dbReference type="Pfam" id="PF07819"/>
    </source>
</evidence>
<dbReference type="EMBL" id="PTRA01000010">
    <property type="protein sequence ID" value="PQA53213.1"/>
    <property type="molecule type" value="Genomic_DNA"/>
</dbReference>
<dbReference type="NCBIfam" id="TIGR04183">
    <property type="entry name" value="Por_Secre_tail"/>
    <property type="match status" value="1"/>
</dbReference>